<dbReference type="Proteomes" id="UP001519887">
    <property type="component" value="Unassembled WGS sequence"/>
</dbReference>
<dbReference type="InterPro" id="IPR013154">
    <property type="entry name" value="ADH-like_N"/>
</dbReference>
<dbReference type="Gene3D" id="3.90.180.10">
    <property type="entry name" value="Medium-chain alcohol dehydrogenases, catalytic domain"/>
    <property type="match status" value="1"/>
</dbReference>
<comment type="caution">
    <text evidence="2">The sequence shown here is derived from an EMBL/GenBank/DDBJ whole genome shotgun (WGS) entry which is preliminary data.</text>
</comment>
<feature type="non-terminal residue" evidence="2">
    <location>
        <position position="126"/>
    </location>
</feature>
<keyword evidence="3" id="KW-1185">Reference proteome</keyword>
<dbReference type="SUPFAM" id="SSF50129">
    <property type="entry name" value="GroES-like"/>
    <property type="match status" value="1"/>
</dbReference>
<evidence type="ECO:0000313" key="3">
    <source>
        <dbReference type="Proteomes" id="UP001519887"/>
    </source>
</evidence>
<evidence type="ECO:0000313" key="2">
    <source>
        <dbReference type="EMBL" id="MBW7454942.1"/>
    </source>
</evidence>
<dbReference type="PANTHER" id="PTHR43677">
    <property type="entry name" value="SHORT-CHAIN DEHYDROGENASE/REDUCTASE"/>
    <property type="match status" value="1"/>
</dbReference>
<gene>
    <name evidence="2" type="ORF">K0U00_12945</name>
</gene>
<sequence length="126" mass="13563">MSERFQALLVEHEAAFTVAVKQVSMEDLPPGDVLIRVSYSSVNYKDGLAGTPDGKVVKSYPFIPGIDLAGHVVSSADERFHEGQPVLATGYGIGVSHYGGFSEYARIPAEWAVPLPEGLSLREAMI</sequence>
<protein>
    <submittedName>
        <fullName evidence="2">Oxidoreductase</fullName>
    </submittedName>
</protein>
<reference evidence="2 3" key="1">
    <citation type="submission" date="2021-07" db="EMBL/GenBank/DDBJ databases">
        <title>Paenibacillus radiodurans sp. nov., isolated from the southeastern edge of Tengger Desert.</title>
        <authorList>
            <person name="Zhang G."/>
        </authorList>
    </citation>
    <scope>NUCLEOTIDE SEQUENCE [LARGE SCALE GENOMIC DNA]</scope>
    <source>
        <strain evidence="2 3">CCM 7311</strain>
    </source>
</reference>
<dbReference type="Pfam" id="PF08240">
    <property type="entry name" value="ADH_N"/>
    <property type="match status" value="1"/>
</dbReference>
<dbReference type="PANTHER" id="PTHR43677:SF1">
    <property type="entry name" value="ACRYLYL-COA REDUCTASE ACUI-RELATED"/>
    <property type="match status" value="1"/>
</dbReference>
<proteinExistence type="predicted"/>
<organism evidence="2 3">
    <name type="scientific">Paenibacillus sepulcri</name>
    <dbReference type="NCBI Taxonomy" id="359917"/>
    <lineage>
        <taxon>Bacteria</taxon>
        <taxon>Bacillati</taxon>
        <taxon>Bacillota</taxon>
        <taxon>Bacilli</taxon>
        <taxon>Bacillales</taxon>
        <taxon>Paenibacillaceae</taxon>
        <taxon>Paenibacillus</taxon>
    </lineage>
</organism>
<feature type="domain" description="Alcohol dehydrogenase-like N-terminal" evidence="1">
    <location>
        <begin position="30"/>
        <end position="117"/>
    </location>
</feature>
<dbReference type="EMBL" id="JAHZIK010000278">
    <property type="protein sequence ID" value="MBW7454942.1"/>
    <property type="molecule type" value="Genomic_DNA"/>
</dbReference>
<name>A0ABS7C209_9BACL</name>
<accession>A0ABS7C209</accession>
<dbReference type="InterPro" id="IPR011032">
    <property type="entry name" value="GroES-like_sf"/>
</dbReference>
<dbReference type="InterPro" id="IPR051397">
    <property type="entry name" value="Zn-ADH-like_protein"/>
</dbReference>
<evidence type="ECO:0000259" key="1">
    <source>
        <dbReference type="Pfam" id="PF08240"/>
    </source>
</evidence>